<comment type="caution">
    <text evidence="2">The sequence shown here is derived from an EMBL/GenBank/DDBJ whole genome shotgun (WGS) entry which is preliminary data.</text>
</comment>
<dbReference type="EMBL" id="JBHMCT010000020">
    <property type="protein sequence ID" value="MFB9558346.1"/>
    <property type="molecule type" value="Genomic_DNA"/>
</dbReference>
<evidence type="ECO:0000256" key="1">
    <source>
        <dbReference type="SAM" id="SignalP"/>
    </source>
</evidence>
<feature type="signal peptide" evidence="1">
    <location>
        <begin position="1"/>
        <end position="27"/>
    </location>
</feature>
<dbReference type="RefSeq" id="WP_345483631.1">
    <property type="nucleotide sequence ID" value="NZ_BAAAWU010000001.1"/>
</dbReference>
<protein>
    <recommendedName>
        <fullName evidence="4">Secreted protein</fullName>
    </recommendedName>
</protein>
<proteinExistence type="predicted"/>
<evidence type="ECO:0000313" key="2">
    <source>
        <dbReference type="EMBL" id="MFB9558346.1"/>
    </source>
</evidence>
<keyword evidence="3" id="KW-1185">Reference proteome</keyword>
<sequence length="173" mass="17113">MKPTQRFAAVTAAAAASILLSAGGALAQNDEGLLSPLLGNVSLLQVCYPMGQVGHGNTFAGTQNINCNQNAEVTAPAANGGNGTGVTGAERVSESAVVEPGQFGSAVALCPEGKVVTGGGFSAFPEGFQIQSADPLPTVSTEAPIAYSVSGTNQGTQPVTLTAHAVCVNGVRA</sequence>
<accession>A0ABV5R0A2</accession>
<keyword evidence="1" id="KW-0732">Signal</keyword>
<dbReference type="Proteomes" id="UP001589716">
    <property type="component" value="Unassembled WGS sequence"/>
</dbReference>
<feature type="chain" id="PRO_5047459321" description="Secreted protein" evidence="1">
    <location>
        <begin position="28"/>
        <end position="173"/>
    </location>
</feature>
<evidence type="ECO:0008006" key="4">
    <source>
        <dbReference type="Google" id="ProtNLM"/>
    </source>
</evidence>
<reference evidence="2 3" key="1">
    <citation type="submission" date="2024-09" db="EMBL/GenBank/DDBJ databases">
        <authorList>
            <person name="Sun Q."/>
            <person name="Mori K."/>
        </authorList>
    </citation>
    <scope>NUCLEOTIDE SEQUENCE [LARGE SCALE GENOMIC DNA]</scope>
    <source>
        <strain evidence="2 3">JCM 4414</strain>
    </source>
</reference>
<name>A0ABV5R0A2_9ACTN</name>
<organism evidence="2 3">
    <name type="scientific">Streptomyces roseoviridis</name>
    <dbReference type="NCBI Taxonomy" id="67361"/>
    <lineage>
        <taxon>Bacteria</taxon>
        <taxon>Bacillati</taxon>
        <taxon>Actinomycetota</taxon>
        <taxon>Actinomycetes</taxon>
        <taxon>Kitasatosporales</taxon>
        <taxon>Streptomycetaceae</taxon>
        <taxon>Streptomyces</taxon>
    </lineage>
</organism>
<evidence type="ECO:0000313" key="3">
    <source>
        <dbReference type="Proteomes" id="UP001589716"/>
    </source>
</evidence>
<gene>
    <name evidence="2" type="ORF">ACFFTP_29690</name>
</gene>